<proteinExistence type="predicted"/>
<dbReference type="Pfam" id="PF06452">
    <property type="entry name" value="CBM9_1"/>
    <property type="match status" value="1"/>
</dbReference>
<dbReference type="SUPFAM" id="SSF49344">
    <property type="entry name" value="CBD9-like"/>
    <property type="match status" value="1"/>
</dbReference>
<feature type="domain" description="Glycoamylase-like" evidence="3">
    <location>
        <begin position="905"/>
        <end position="1107"/>
    </location>
</feature>
<feature type="signal peptide" evidence="1">
    <location>
        <begin position="1"/>
        <end position="20"/>
    </location>
</feature>
<dbReference type="Pfam" id="PF10091">
    <property type="entry name" value="Glycoamylase"/>
    <property type="match status" value="1"/>
</dbReference>
<keyword evidence="5" id="KW-1185">Reference proteome</keyword>
<evidence type="ECO:0000256" key="1">
    <source>
        <dbReference type="SAM" id="SignalP"/>
    </source>
</evidence>
<dbReference type="RefSeq" id="WP_068345800.1">
    <property type="nucleotide sequence ID" value="NZ_JFHK01000003.1"/>
</dbReference>
<dbReference type="InterPro" id="IPR019282">
    <property type="entry name" value="Glycoamylase-like_cons_dom"/>
</dbReference>
<accession>A0A182C7E4</accession>
<dbReference type="Gene3D" id="2.60.120.260">
    <property type="entry name" value="Galactose-binding domain-like"/>
    <property type="match status" value="1"/>
</dbReference>
<dbReference type="STRING" id="1453497.AT15_05470"/>
<evidence type="ECO:0000313" key="5">
    <source>
        <dbReference type="Proteomes" id="UP000077339"/>
    </source>
</evidence>
<dbReference type="Gene3D" id="1.50.10.140">
    <property type="match status" value="1"/>
</dbReference>
<evidence type="ECO:0000259" key="2">
    <source>
        <dbReference type="Pfam" id="PF06452"/>
    </source>
</evidence>
<dbReference type="EMBL" id="JFHK01000003">
    <property type="protein sequence ID" value="OAA31523.1"/>
    <property type="molecule type" value="Genomic_DNA"/>
</dbReference>
<keyword evidence="1" id="KW-0732">Signal</keyword>
<sequence length="1364" mass="153128">MKYLKFNIFLFLILALTAMGAVEFVDPLDVTGHLSNDNTGALFLQSSNLAVTGKYSVKVLPSGQSPETKIAITLQGESLEKLAGKDVMKLSVFIDPNAKTKPNKFFLGMADVKDGWAWIDGVFSETEVSDGWNTLLYKLSKPMQNIKSDGRYTLYFSFFEETEGAKTPLESAFYVDALVAENSGELTENSYIWNMDTAEEIATFNNDNTGAAFSASRKYVAQGVASMEVKPSGKAPETKVALQIPAEKIADWAQAENVTMNLFIPYGTKSVPNKLFLGMADLTDGWNWVDGVFSTNGIAPGWNRITFDFTDKMKDLKSNGKYVVYLSFFREEEGNKIPLQDSFYVDGLYVVKPALAVEKTVEKPEVTEEPVQAAEAPKGLYIWNMDTAEEIATFSNDNTGAVFELDTNNFIQGMASMKVIPSGNAPETKVALNIPEDMLKKWADAEEIILNLYIPENTKLLPSMFFMGMADLSDGWAWVDGVFSESKAVPGWNEIVFTLSDNMKKVKEGGKYTIYLAFAAIGDDNSKVPLNEPFNIDGLFIKVKEEIVRNYIWSMDAPEELATFNNDNTGASFELSEDFVIQGTGSMKVIPSGEAPETKVAMPIPQDKIELWSQSNKITMNLYIPEGTKLIPTMFFFGMADLTEGWAWVGGVFSNDEAKAGWNEISFELAGSMKEIKPDNKYMVYLAFAGFDAEKNKIPLTEPFYIDGLYVETMKTLTFEDRMKMADPAIVKEVEDLLNLDDEELLAAVEEKAFYYFWNEANPENGLIKDRTRKDTPASIAAVGFGLTAIPVGIENGWISREEGYKRVLTTLKTFADGEVEGKNGFFYHFVDMNTGKRAWDCELSSIDTALLMAGVLFVKEYFAGTEIEELADRLYRNVNWQWMLTDDGVLSMGWKPEGGFLGARWDSFNEGILAYILAVGSPTYPIPPESWDKIYRPVHDTYISLPQETLFVYQYPNVWVDFRNRVDKYANYFNNAEVATRYNWLFTFMKRFDYETYDADVWGLSACDGPNGYKAYGASEDNHDGTIAPYASIASIVFTPDLSISAIRGMLEKYGPIIWGKYGFVSGFNADANWVSKEFVGIDVGDIVLMLENYRSGLIWKYFMKSEYIQDSLKALGFVEKEVDYAITPWYQEEFEKLMRAPAEKVAYAIEATEPVKVDGNLDEWEGIQGYVVNEEMNVPAGGIKKVDKTKQVLHSTFYVMWDAENLYMAAKVYDEYLVINIEPTDLGAFYRTDSVEFYIDPSRAGSDAGIMKLAILPFDTEGNPQIVRHEDANPGKISDVAPEIQVATKRTDYGYDLELKVPVKYLNLKPASGMNLGFCYTIHNSNEKDAGLGEYVRENIISWNNLPEIWANPENWGTLTLK</sequence>
<dbReference type="GO" id="GO:0004553">
    <property type="term" value="F:hydrolase activity, hydrolyzing O-glycosyl compounds"/>
    <property type="evidence" value="ECO:0007669"/>
    <property type="project" value="InterPro"/>
</dbReference>
<comment type="caution">
    <text evidence="4">The sequence shown here is derived from an EMBL/GenBank/DDBJ whole genome shotgun (WGS) entry which is preliminary data.</text>
</comment>
<dbReference type="InterPro" id="IPR010502">
    <property type="entry name" value="Carb-bd_dom_fam9"/>
</dbReference>
<dbReference type="OrthoDB" id="5937621at2"/>
<evidence type="ECO:0000259" key="3">
    <source>
        <dbReference type="Pfam" id="PF10091"/>
    </source>
</evidence>
<dbReference type="PATRIC" id="fig|1453497.3.peg.1087"/>
<dbReference type="GO" id="GO:0016052">
    <property type="term" value="P:carbohydrate catabolic process"/>
    <property type="evidence" value="ECO:0007669"/>
    <property type="project" value="InterPro"/>
</dbReference>
<dbReference type="GO" id="GO:0030246">
    <property type="term" value="F:carbohydrate binding"/>
    <property type="evidence" value="ECO:0007669"/>
    <property type="project" value="InterPro"/>
</dbReference>
<dbReference type="Gene3D" id="2.60.40.1190">
    <property type="match status" value="1"/>
</dbReference>
<organism evidence="4 5">
    <name type="scientific">Kosmotoga arenicorallina S304</name>
    <dbReference type="NCBI Taxonomy" id="1453497"/>
    <lineage>
        <taxon>Bacteria</taxon>
        <taxon>Thermotogati</taxon>
        <taxon>Thermotogota</taxon>
        <taxon>Thermotogae</taxon>
        <taxon>Kosmotogales</taxon>
        <taxon>Kosmotogaceae</taxon>
        <taxon>Kosmotoga</taxon>
    </lineage>
</organism>
<evidence type="ECO:0008006" key="6">
    <source>
        <dbReference type="Google" id="ProtNLM"/>
    </source>
</evidence>
<gene>
    <name evidence="4" type="ORF">AT15_05470</name>
</gene>
<dbReference type="Proteomes" id="UP000077339">
    <property type="component" value="Unassembled WGS sequence"/>
</dbReference>
<protein>
    <recommendedName>
        <fullName evidence="6">Glycoamylase-like domain-containing protein</fullName>
    </recommendedName>
</protein>
<evidence type="ECO:0000313" key="4">
    <source>
        <dbReference type="EMBL" id="OAA31523.1"/>
    </source>
</evidence>
<reference evidence="4 5" key="1">
    <citation type="submission" date="2014-02" db="EMBL/GenBank/DDBJ databases">
        <title>Kosmotoga genome sequencing.</title>
        <authorList>
            <person name="Pollo S.M."/>
            <person name="Charchuk R."/>
            <person name="Nesbo C.L."/>
        </authorList>
    </citation>
    <scope>NUCLEOTIDE SEQUENCE [LARGE SCALE GENOMIC DNA]</scope>
    <source>
        <strain evidence="4 5">S304</strain>
    </source>
</reference>
<feature type="domain" description="Carbohydrate-binding" evidence="2">
    <location>
        <begin position="1190"/>
        <end position="1364"/>
    </location>
</feature>
<name>A0A182C7E4_9BACT</name>
<feature type="chain" id="PRO_5008116166" description="Glycoamylase-like domain-containing protein" evidence="1">
    <location>
        <begin position="21"/>
        <end position="1364"/>
    </location>
</feature>